<evidence type="ECO:0000313" key="5">
    <source>
        <dbReference type="Proteomes" id="UP000533598"/>
    </source>
</evidence>
<evidence type="ECO:0000256" key="1">
    <source>
        <dbReference type="SAM" id="MobiDB-lite"/>
    </source>
</evidence>
<dbReference type="InterPro" id="IPR036689">
    <property type="entry name" value="ESAT-6-like_sf"/>
</dbReference>
<keyword evidence="5" id="KW-1185">Reference proteome</keyword>
<comment type="caution">
    <text evidence="4">The sequence shown here is derived from an EMBL/GenBank/DDBJ whole genome shotgun (WGS) entry which is preliminary data.</text>
</comment>
<dbReference type="InterPro" id="IPR057746">
    <property type="entry name" value="CpnT-like_N"/>
</dbReference>
<feature type="compositionally biased region" description="Basic and acidic residues" evidence="1">
    <location>
        <begin position="343"/>
        <end position="352"/>
    </location>
</feature>
<protein>
    <submittedName>
        <fullName evidence="4">Uncharacterized protein YukE</fullName>
    </submittedName>
</protein>
<accession>A0A7W7FUQ4</accession>
<keyword evidence="2" id="KW-0812">Transmembrane</keyword>
<keyword evidence="2" id="KW-1133">Transmembrane helix</keyword>
<evidence type="ECO:0000259" key="3">
    <source>
        <dbReference type="Pfam" id="PF25547"/>
    </source>
</evidence>
<dbReference type="RefSeq" id="WP_185003608.1">
    <property type="nucleotide sequence ID" value="NZ_BAAAUI010000023.1"/>
</dbReference>
<gene>
    <name evidence="4" type="ORF">HNR67_003811</name>
</gene>
<feature type="transmembrane region" description="Helical" evidence="2">
    <location>
        <begin position="182"/>
        <end position="207"/>
    </location>
</feature>
<evidence type="ECO:0000313" key="4">
    <source>
        <dbReference type="EMBL" id="MBB4677693.1"/>
    </source>
</evidence>
<dbReference type="Pfam" id="PF25547">
    <property type="entry name" value="WXG100_2"/>
    <property type="match status" value="1"/>
</dbReference>
<reference evidence="4 5" key="1">
    <citation type="submission" date="2020-08" db="EMBL/GenBank/DDBJ databases">
        <title>Sequencing the genomes of 1000 actinobacteria strains.</title>
        <authorList>
            <person name="Klenk H.-P."/>
        </authorList>
    </citation>
    <scope>NUCLEOTIDE SEQUENCE [LARGE SCALE GENOMIC DNA]</scope>
    <source>
        <strain evidence="4 5">DSM 44230</strain>
    </source>
</reference>
<sequence>MEWFPNFDGATKALDGSGAIGSTAETVSALVQGEFPEAGASAAGLAFDAVGVVMDPFGSLLEAGIGWAMEHIGPLKECLDYISGDDGEVKKGVLAWHNVSKDLTDLATDTRNELNAQIGGWSGDAQQAFSEQMTIVNDSLLAISAEAKATSEAAGGLGEAMAIVRAIVRDTISIVVAEIIKAMIAAGLTAFCTFGASIAAGVSWVIARVGMAVSKIMKYFTKFLRLCSGLNRVLSTMIQNMAKAASKIKGLGGLGKYSRSGFDLSKSVSKTNQSMLRGLRGNRGEQIPRLDGLKDDYGQAADYGKRVGAEAGKEYLWQAPIKVGLEGGKTWAKDDFNPENIEENEKKGWWEK</sequence>
<dbReference type="Proteomes" id="UP000533598">
    <property type="component" value="Unassembled WGS sequence"/>
</dbReference>
<evidence type="ECO:0000256" key="2">
    <source>
        <dbReference type="SAM" id="Phobius"/>
    </source>
</evidence>
<feature type="region of interest" description="Disordered" evidence="1">
    <location>
        <begin position="333"/>
        <end position="352"/>
    </location>
</feature>
<name>A0A7W7FUQ4_9PSEU</name>
<dbReference type="AlphaFoldDB" id="A0A7W7FUQ4"/>
<organism evidence="4 5">
    <name type="scientific">Crossiella cryophila</name>
    <dbReference type="NCBI Taxonomy" id="43355"/>
    <lineage>
        <taxon>Bacteria</taxon>
        <taxon>Bacillati</taxon>
        <taxon>Actinomycetota</taxon>
        <taxon>Actinomycetes</taxon>
        <taxon>Pseudonocardiales</taxon>
        <taxon>Pseudonocardiaceae</taxon>
        <taxon>Crossiella</taxon>
    </lineage>
</organism>
<dbReference type="SUPFAM" id="SSF140453">
    <property type="entry name" value="EsxAB dimer-like"/>
    <property type="match status" value="1"/>
</dbReference>
<proteinExistence type="predicted"/>
<keyword evidence="2" id="KW-0472">Membrane</keyword>
<feature type="domain" description="Outer membrane channel protein CpnT-like N-terminal" evidence="3">
    <location>
        <begin position="95"/>
        <end position="200"/>
    </location>
</feature>
<dbReference type="EMBL" id="JACHMH010000001">
    <property type="protein sequence ID" value="MBB4677693.1"/>
    <property type="molecule type" value="Genomic_DNA"/>
</dbReference>